<evidence type="ECO:0000256" key="1">
    <source>
        <dbReference type="ARBA" id="ARBA00001971"/>
    </source>
</evidence>
<dbReference type="SUPFAM" id="SSF48264">
    <property type="entry name" value="Cytochrome P450"/>
    <property type="match status" value="1"/>
</dbReference>
<keyword evidence="7" id="KW-0256">Endoplasmic reticulum</keyword>
<keyword evidence="6" id="KW-0479">Metal-binding</keyword>
<evidence type="ECO:0000256" key="6">
    <source>
        <dbReference type="ARBA" id="ARBA00022723"/>
    </source>
</evidence>
<evidence type="ECO:0000313" key="15">
    <source>
        <dbReference type="Proteomes" id="UP000410492"/>
    </source>
</evidence>
<dbReference type="InterPro" id="IPR001128">
    <property type="entry name" value="Cyt_P450"/>
</dbReference>
<keyword evidence="11" id="KW-0503">Monooxygenase</keyword>
<dbReference type="PANTHER" id="PTHR24292:SF54">
    <property type="entry name" value="CYP9F3-RELATED"/>
    <property type="match status" value="1"/>
</dbReference>
<evidence type="ECO:0000256" key="8">
    <source>
        <dbReference type="ARBA" id="ARBA00022848"/>
    </source>
</evidence>
<keyword evidence="13" id="KW-0812">Transmembrane</keyword>
<dbReference type="InterPro" id="IPR002401">
    <property type="entry name" value="Cyt_P450_E_grp-I"/>
</dbReference>
<evidence type="ECO:0000256" key="7">
    <source>
        <dbReference type="ARBA" id="ARBA00022824"/>
    </source>
</evidence>
<evidence type="ECO:0000256" key="3">
    <source>
        <dbReference type="ARBA" id="ARBA00004406"/>
    </source>
</evidence>
<dbReference type="Pfam" id="PF00067">
    <property type="entry name" value="p450"/>
    <property type="match status" value="1"/>
</dbReference>
<evidence type="ECO:0000256" key="9">
    <source>
        <dbReference type="ARBA" id="ARBA00023002"/>
    </source>
</evidence>
<dbReference type="PANTHER" id="PTHR24292">
    <property type="entry name" value="CYTOCHROME P450"/>
    <property type="match status" value="1"/>
</dbReference>
<evidence type="ECO:0000256" key="10">
    <source>
        <dbReference type="ARBA" id="ARBA00023004"/>
    </source>
</evidence>
<evidence type="ECO:0000256" key="12">
    <source>
        <dbReference type="ARBA" id="ARBA00023136"/>
    </source>
</evidence>
<comment type="subcellular location">
    <subcellularLocation>
        <location evidence="3">Endoplasmic reticulum membrane</location>
        <topology evidence="3">Peripheral membrane protein</topology>
    </subcellularLocation>
    <subcellularLocation>
        <location evidence="2">Microsome membrane</location>
        <topology evidence="2">Peripheral membrane protein</topology>
    </subcellularLocation>
</comment>
<dbReference type="Gene3D" id="1.10.630.10">
    <property type="entry name" value="Cytochrome P450"/>
    <property type="match status" value="1"/>
</dbReference>
<organism evidence="14 15">
    <name type="scientific">Callosobruchus maculatus</name>
    <name type="common">Southern cowpea weevil</name>
    <name type="synonym">Pulse bruchid</name>
    <dbReference type="NCBI Taxonomy" id="64391"/>
    <lineage>
        <taxon>Eukaryota</taxon>
        <taxon>Metazoa</taxon>
        <taxon>Ecdysozoa</taxon>
        <taxon>Arthropoda</taxon>
        <taxon>Hexapoda</taxon>
        <taxon>Insecta</taxon>
        <taxon>Pterygota</taxon>
        <taxon>Neoptera</taxon>
        <taxon>Endopterygota</taxon>
        <taxon>Coleoptera</taxon>
        <taxon>Polyphaga</taxon>
        <taxon>Cucujiformia</taxon>
        <taxon>Chrysomeloidea</taxon>
        <taxon>Chrysomelidae</taxon>
        <taxon>Bruchinae</taxon>
        <taxon>Bruchini</taxon>
        <taxon>Callosobruchus</taxon>
    </lineage>
</organism>
<keyword evidence="5" id="KW-0349">Heme</keyword>
<dbReference type="Proteomes" id="UP000410492">
    <property type="component" value="Unassembled WGS sequence"/>
</dbReference>
<name>A0A653CWF7_CALMS</name>
<evidence type="ECO:0000256" key="2">
    <source>
        <dbReference type="ARBA" id="ARBA00004174"/>
    </source>
</evidence>
<dbReference type="EMBL" id="CAACVG010009096">
    <property type="protein sequence ID" value="VEN52049.1"/>
    <property type="molecule type" value="Genomic_DNA"/>
</dbReference>
<keyword evidence="8" id="KW-0492">Microsome</keyword>
<dbReference type="GO" id="GO:0005506">
    <property type="term" value="F:iron ion binding"/>
    <property type="evidence" value="ECO:0007669"/>
    <property type="project" value="InterPro"/>
</dbReference>
<feature type="transmembrane region" description="Helical" evidence="13">
    <location>
        <begin position="23"/>
        <end position="42"/>
    </location>
</feature>
<dbReference type="InterPro" id="IPR036396">
    <property type="entry name" value="Cyt_P450_sf"/>
</dbReference>
<reference evidence="14 15" key="1">
    <citation type="submission" date="2019-01" db="EMBL/GenBank/DDBJ databases">
        <authorList>
            <person name="Sayadi A."/>
        </authorList>
    </citation>
    <scope>NUCLEOTIDE SEQUENCE [LARGE SCALE GENOMIC DNA]</scope>
</reference>
<proteinExistence type="inferred from homology"/>
<evidence type="ECO:0000256" key="13">
    <source>
        <dbReference type="SAM" id="Phobius"/>
    </source>
</evidence>
<keyword evidence="10" id="KW-0408">Iron</keyword>
<dbReference type="GO" id="GO:0016705">
    <property type="term" value="F:oxidoreductase activity, acting on paired donors, with incorporation or reduction of molecular oxygen"/>
    <property type="evidence" value="ECO:0007669"/>
    <property type="project" value="InterPro"/>
</dbReference>
<dbReference type="GO" id="GO:0005789">
    <property type="term" value="C:endoplasmic reticulum membrane"/>
    <property type="evidence" value="ECO:0007669"/>
    <property type="project" value="UniProtKB-SubCell"/>
</dbReference>
<gene>
    <name evidence="14" type="ORF">CALMAC_LOCUS12326</name>
</gene>
<evidence type="ECO:0008006" key="16">
    <source>
        <dbReference type="Google" id="ProtNLM"/>
    </source>
</evidence>
<keyword evidence="12 13" id="KW-0472">Membrane</keyword>
<evidence type="ECO:0000256" key="4">
    <source>
        <dbReference type="ARBA" id="ARBA00010617"/>
    </source>
</evidence>
<dbReference type="InterPro" id="IPR050476">
    <property type="entry name" value="Insect_CytP450_Detox"/>
</dbReference>
<evidence type="ECO:0000256" key="5">
    <source>
        <dbReference type="ARBA" id="ARBA00022617"/>
    </source>
</evidence>
<dbReference type="AlphaFoldDB" id="A0A653CWF7"/>
<evidence type="ECO:0000313" key="14">
    <source>
        <dbReference type="EMBL" id="VEN52049.1"/>
    </source>
</evidence>
<comment type="cofactor">
    <cofactor evidence="1">
        <name>heme</name>
        <dbReference type="ChEBI" id="CHEBI:30413"/>
    </cofactor>
</comment>
<dbReference type="GO" id="GO:0004497">
    <property type="term" value="F:monooxygenase activity"/>
    <property type="evidence" value="ECO:0007669"/>
    <property type="project" value="UniProtKB-KW"/>
</dbReference>
<keyword evidence="9" id="KW-0560">Oxidoreductase</keyword>
<dbReference type="GO" id="GO:0020037">
    <property type="term" value="F:heme binding"/>
    <property type="evidence" value="ECO:0007669"/>
    <property type="project" value="InterPro"/>
</dbReference>
<protein>
    <recommendedName>
        <fullName evidence="16">Cytochrome P450</fullName>
    </recommendedName>
</protein>
<accession>A0A653CWF7</accession>
<comment type="similarity">
    <text evidence="4">Belongs to the cytochrome P450 family.</text>
</comment>
<dbReference type="PRINTS" id="PR00463">
    <property type="entry name" value="EP450I"/>
</dbReference>
<evidence type="ECO:0000256" key="11">
    <source>
        <dbReference type="ARBA" id="ARBA00023033"/>
    </source>
</evidence>
<sequence>MSCTAAQPGILEAIASYIDEKTFFTTITSVTFAVLFLFLYILHAYTFFDKNNIKDCATPAAPFGNLNDVIFHKDSWYMFLRKHYNRLKRKKLPFGGLYLFFKPSILISDQILIERLILSQKENNEVLDTLFTKDVMQNTLEKIDSIYDECNELLNKQPCDRILNHFFVKTARLLFGFSIDDTKLENSMKGKSYSCFKHYLGVAYSCFKSKNIYSHITASIQQELQNRKKNDIKHSDILHNLTKIDSNVIENLSEIFIENILFSTLSTMLCLYELSQDDTIQEELVGEIRRLFAKKGKMQFQYLDHLPYMEAVVKETLRKWPPVPVEVIQNNQEVEGLPNNKNILLLLSIYGMQNHPDNFVDPEQYDPDRFLEDNVRETLFMPFGIGPQRDINHRLTTMNIKLALIWILSKYKVKIQPSYHLELDKTKVIIQPKVVVPLQFELID</sequence>
<keyword evidence="13" id="KW-1133">Transmembrane helix</keyword>
<dbReference type="OrthoDB" id="1470350at2759"/>
<keyword evidence="15" id="KW-1185">Reference proteome</keyword>